<name>A0ABW7MRR4_9FLAO</name>
<feature type="transmembrane region" description="Helical" evidence="7">
    <location>
        <begin position="164"/>
        <end position="182"/>
    </location>
</feature>
<comment type="caution">
    <text evidence="8">The sequence shown here is derived from an EMBL/GenBank/DDBJ whole genome shotgun (WGS) entry which is preliminary data.</text>
</comment>
<dbReference type="InterPro" id="IPR000715">
    <property type="entry name" value="Glycosyl_transferase_4"/>
</dbReference>
<keyword evidence="4 7" id="KW-0812">Transmembrane</keyword>
<feature type="transmembrane region" description="Helical" evidence="7">
    <location>
        <begin position="293"/>
        <end position="320"/>
    </location>
</feature>
<dbReference type="RefSeq" id="WP_395438770.1">
    <property type="nucleotide sequence ID" value="NZ_JBAWKC010000004.1"/>
</dbReference>
<evidence type="ECO:0000256" key="5">
    <source>
        <dbReference type="ARBA" id="ARBA00022989"/>
    </source>
</evidence>
<keyword evidence="6 7" id="KW-0472">Membrane</keyword>
<dbReference type="PROSITE" id="PS01348">
    <property type="entry name" value="MRAY_2"/>
    <property type="match status" value="1"/>
</dbReference>
<dbReference type="EC" id="2.7.8.-" evidence="8"/>
<dbReference type="PANTHER" id="PTHR22926">
    <property type="entry name" value="PHOSPHO-N-ACETYLMURAMOYL-PENTAPEPTIDE-TRANSFERASE"/>
    <property type="match status" value="1"/>
</dbReference>
<evidence type="ECO:0000256" key="7">
    <source>
        <dbReference type="SAM" id="Phobius"/>
    </source>
</evidence>
<dbReference type="PANTHER" id="PTHR22926:SF3">
    <property type="entry name" value="UNDECAPRENYL-PHOSPHATE ALPHA-N-ACETYLGLUCOSAMINYL 1-PHOSPHATE TRANSFERASE"/>
    <property type="match status" value="1"/>
</dbReference>
<dbReference type="Pfam" id="PF00953">
    <property type="entry name" value="Glycos_transf_4"/>
    <property type="match status" value="1"/>
</dbReference>
<protein>
    <submittedName>
        <fullName evidence="8">MraY family glycosyltransferase</fullName>
        <ecNumber evidence="8">2.7.8.-</ecNumber>
    </submittedName>
</protein>
<feature type="transmembrane region" description="Helical" evidence="7">
    <location>
        <begin position="254"/>
        <end position="272"/>
    </location>
</feature>
<feature type="transmembrane region" description="Helical" evidence="7">
    <location>
        <begin position="136"/>
        <end position="157"/>
    </location>
</feature>
<feature type="transmembrane region" description="Helical" evidence="7">
    <location>
        <begin position="220"/>
        <end position="238"/>
    </location>
</feature>
<keyword evidence="2" id="KW-1003">Cell membrane</keyword>
<keyword evidence="3 8" id="KW-0808">Transferase</keyword>
<comment type="subcellular location">
    <subcellularLocation>
        <location evidence="1">Cell membrane</location>
        <topology evidence="1">Multi-pass membrane protein</topology>
    </subcellularLocation>
</comment>
<feature type="transmembrane region" description="Helical" evidence="7">
    <location>
        <begin position="326"/>
        <end position="349"/>
    </location>
</feature>
<evidence type="ECO:0000256" key="2">
    <source>
        <dbReference type="ARBA" id="ARBA00022475"/>
    </source>
</evidence>
<dbReference type="CDD" id="cd06853">
    <property type="entry name" value="GT_WecA_like"/>
    <property type="match status" value="1"/>
</dbReference>
<evidence type="ECO:0000313" key="9">
    <source>
        <dbReference type="Proteomes" id="UP001610104"/>
    </source>
</evidence>
<evidence type="ECO:0000256" key="6">
    <source>
        <dbReference type="ARBA" id="ARBA00023136"/>
    </source>
</evidence>
<dbReference type="InterPro" id="IPR018480">
    <property type="entry name" value="PNAcMuramoyl-5peptid_Trfase_CS"/>
</dbReference>
<evidence type="ECO:0000313" key="8">
    <source>
        <dbReference type="EMBL" id="MFH6769541.1"/>
    </source>
</evidence>
<feature type="transmembrane region" description="Helical" evidence="7">
    <location>
        <begin position="188"/>
        <end position="208"/>
    </location>
</feature>
<accession>A0ABW7MRR4</accession>
<evidence type="ECO:0000256" key="4">
    <source>
        <dbReference type="ARBA" id="ARBA00022692"/>
    </source>
</evidence>
<reference evidence="8 9" key="1">
    <citation type="submission" date="2024-02" db="EMBL/GenBank/DDBJ databases">
        <title>A Gaetbulibacter species isolated from tidal flats and genomic insights of their niches.</title>
        <authorList>
            <person name="Ye Y."/>
        </authorList>
    </citation>
    <scope>NUCLEOTIDE SEQUENCE [LARGE SCALE GENOMIC DNA]</scope>
    <source>
        <strain evidence="8 9">KEM-8</strain>
    </source>
</reference>
<evidence type="ECO:0000256" key="3">
    <source>
        <dbReference type="ARBA" id="ARBA00022679"/>
    </source>
</evidence>
<evidence type="ECO:0000256" key="1">
    <source>
        <dbReference type="ARBA" id="ARBA00004651"/>
    </source>
</evidence>
<dbReference type="GO" id="GO:0016740">
    <property type="term" value="F:transferase activity"/>
    <property type="evidence" value="ECO:0007669"/>
    <property type="project" value="UniProtKB-KW"/>
</dbReference>
<dbReference type="Proteomes" id="UP001610104">
    <property type="component" value="Unassembled WGS sequence"/>
</dbReference>
<keyword evidence="9" id="KW-1185">Reference proteome</keyword>
<keyword evidence="5 7" id="KW-1133">Transmembrane helix</keyword>
<gene>
    <name evidence="8" type="ORF">V8G56_12390</name>
</gene>
<organism evidence="8 9">
    <name type="scientific">Gaetbulibacter aquiaggeris</name>
    <dbReference type="NCBI Taxonomy" id="1735373"/>
    <lineage>
        <taxon>Bacteria</taxon>
        <taxon>Pseudomonadati</taxon>
        <taxon>Bacteroidota</taxon>
        <taxon>Flavobacteriia</taxon>
        <taxon>Flavobacteriales</taxon>
        <taxon>Flavobacteriaceae</taxon>
        <taxon>Gaetbulibacter</taxon>
    </lineage>
</organism>
<feature type="transmembrane region" description="Helical" evidence="7">
    <location>
        <begin position="6"/>
        <end position="24"/>
    </location>
</feature>
<sequence>MMSNLTLASILAVINSFLLVYFIIPKISWVIHMRQLHDNPDERSSHSTAIPTMAGISFFITLIMTLFFIKHFDSDQISLNIIAAITLLFIIGLKDDLVLATPRAKILMETCAILLMLFSSTMQIPTFHGFLGLHEVPVVLTYIAIILMMLTIINAYNLIDGIDGLAAIVAIIIFSIYGLIFFATDLHFYFLLCLSLIGILLAYLNYNFSSTKKIFMGDTGSLIIGFCIGLCTLKFLAMDDAIFNHFSFQPENKLIVIAAILWIPLFDMLRVINVRLLNKKSPFYPDRNHMHHILIDAGISHFQATMLLGLLNYIIVIVIIRLSSIWNSFIMVALLLGLFIAGVFIFYILKKKITLKNQKIKNIKIHIN</sequence>
<feature type="transmembrane region" description="Helical" evidence="7">
    <location>
        <begin position="77"/>
        <end position="94"/>
    </location>
</feature>
<feature type="transmembrane region" description="Helical" evidence="7">
    <location>
        <begin position="49"/>
        <end position="71"/>
    </location>
</feature>
<proteinExistence type="predicted"/>
<dbReference type="EMBL" id="JBAWKC010000004">
    <property type="protein sequence ID" value="MFH6769541.1"/>
    <property type="molecule type" value="Genomic_DNA"/>
</dbReference>